<dbReference type="Pfam" id="PF11701">
    <property type="entry name" value="UNC45-central"/>
    <property type="match status" value="1"/>
</dbReference>
<dbReference type="InterPro" id="IPR024660">
    <property type="entry name" value="UCS_central_dom"/>
</dbReference>
<dbReference type="Gene3D" id="1.25.10.100">
    <property type="match status" value="1"/>
</dbReference>
<name>A0A1A0HH87_9ASCO</name>
<keyword evidence="2" id="KW-0963">Cytoplasm</keyword>
<dbReference type="GO" id="GO:0051879">
    <property type="term" value="F:Hsp90 protein binding"/>
    <property type="evidence" value="ECO:0007669"/>
    <property type="project" value="TreeGrafter"/>
</dbReference>
<dbReference type="Gene3D" id="1.25.10.10">
    <property type="entry name" value="Leucine-rich Repeat Variant"/>
    <property type="match status" value="1"/>
</dbReference>
<keyword evidence="5" id="KW-1185">Reference proteome</keyword>
<organism evidence="4 5">
    <name type="scientific">Metschnikowia bicuspidata var. bicuspidata NRRL YB-4993</name>
    <dbReference type="NCBI Taxonomy" id="869754"/>
    <lineage>
        <taxon>Eukaryota</taxon>
        <taxon>Fungi</taxon>
        <taxon>Dikarya</taxon>
        <taxon>Ascomycota</taxon>
        <taxon>Saccharomycotina</taxon>
        <taxon>Pichiomycetes</taxon>
        <taxon>Metschnikowiaceae</taxon>
        <taxon>Metschnikowia</taxon>
    </lineage>
</organism>
<dbReference type="RefSeq" id="XP_018713723.1">
    <property type="nucleotide sequence ID" value="XM_018854600.1"/>
</dbReference>
<evidence type="ECO:0000313" key="5">
    <source>
        <dbReference type="Proteomes" id="UP000092555"/>
    </source>
</evidence>
<evidence type="ECO:0000313" key="4">
    <source>
        <dbReference type="EMBL" id="OBA23242.1"/>
    </source>
</evidence>
<proteinExistence type="predicted"/>
<evidence type="ECO:0000256" key="1">
    <source>
        <dbReference type="ARBA" id="ARBA00004496"/>
    </source>
</evidence>
<dbReference type="SUPFAM" id="SSF48371">
    <property type="entry name" value="ARM repeat"/>
    <property type="match status" value="1"/>
</dbReference>
<comment type="subcellular location">
    <subcellularLocation>
        <location evidence="1">Cytoplasm</location>
    </subcellularLocation>
</comment>
<dbReference type="STRING" id="869754.A0A1A0HH87"/>
<dbReference type="PANTHER" id="PTHR45994">
    <property type="entry name" value="FI21225P1"/>
    <property type="match status" value="1"/>
</dbReference>
<reference evidence="4 5" key="1">
    <citation type="submission" date="2016-05" db="EMBL/GenBank/DDBJ databases">
        <title>Comparative genomics of biotechnologically important yeasts.</title>
        <authorList>
            <consortium name="DOE Joint Genome Institute"/>
            <person name="Riley R."/>
            <person name="Haridas S."/>
            <person name="Wolfe K.H."/>
            <person name="Lopes M.R."/>
            <person name="Hittinger C.T."/>
            <person name="Goker M."/>
            <person name="Salamov A."/>
            <person name="Wisecaver J."/>
            <person name="Long T.M."/>
            <person name="Aerts A.L."/>
            <person name="Barry K."/>
            <person name="Choi C."/>
            <person name="Clum A."/>
            <person name="Coughlan A.Y."/>
            <person name="Deshpande S."/>
            <person name="Douglass A.P."/>
            <person name="Hanson S.J."/>
            <person name="Klenk H.-P."/>
            <person name="LaButti K."/>
            <person name="Lapidus A."/>
            <person name="Lindquist E."/>
            <person name="Lipzen A."/>
            <person name="Meier-kolthoff J.P."/>
            <person name="Ohm R.A."/>
            <person name="Otillar R.P."/>
            <person name="Pangilinan J."/>
            <person name="Peng Y."/>
            <person name="Rokas A."/>
            <person name="Rosa C.A."/>
            <person name="Scheuner C."/>
            <person name="Sibirny A.A."/>
            <person name="Slot J.C."/>
            <person name="Stielow J.B."/>
            <person name="Sun H."/>
            <person name="Kurtzman C.P."/>
            <person name="Blackwell M."/>
            <person name="Grigoriev I.V."/>
            <person name="Jeffries T.W."/>
        </authorList>
    </citation>
    <scope>NUCLEOTIDE SEQUENCE [LARGE SCALE GENOMIC DNA]</scope>
    <source>
        <strain evidence="4 5">NRRL YB-4993</strain>
    </source>
</reference>
<comment type="caution">
    <text evidence="4">The sequence shown here is derived from an EMBL/GenBank/DDBJ whole genome shotgun (WGS) entry which is preliminary data.</text>
</comment>
<dbReference type="GeneID" id="30027576"/>
<feature type="non-terminal residue" evidence="4">
    <location>
        <position position="1"/>
    </location>
</feature>
<dbReference type="OrthoDB" id="5574718at2759"/>
<feature type="domain" description="UNC-45/Cro1/She4 central" evidence="3">
    <location>
        <begin position="3"/>
        <end position="158"/>
    </location>
</feature>
<dbReference type="InterPro" id="IPR016024">
    <property type="entry name" value="ARM-type_fold"/>
</dbReference>
<dbReference type="InterPro" id="IPR011989">
    <property type="entry name" value="ARM-like"/>
</dbReference>
<sequence>VPTLLSFLASPDTSIKDLSIFLLYALTKKSSSTEKQITEYLMNSLKRDSPEMPAPSFTILSKSLETFFPIFPDSMTRIYVSEACKQAFLYQGLLLNPEKDVNDYSTAQQLLQVLSLSCIRETARKFNTENYLPLLIAGTALESSPTIRSLLLLCVVKLWNFSAIEKQISMDTVFTKTLSLFISADPASLECISLLEALAYLSLGAATKSALRANEQAIEQLVLLLETSLDPLVIYGCLLVILNLCRIKSADQDKDTNTLNYLKSMATEKSTADDSEESVIAFNLDLVSEHKLVSTMAALKNVKENSTAHIIQIIYSLTTKQSVATHRMIVSQGGLNINIKYLVEHSKVIKETSSTTAASSDETLLEVRLQSLRALATLCRSVNPTLAFSKYDVKTCVPFLVELLGPDLTVGLKAPFLPESFMGPGDKLCSLLALTNLSSKPDPDLHQSIVSRAFEQHLKNLMLDSTLFAVQKATWELINNLVAASPLMLAKFFNPESAESRRNLDLLVKMLHSQDESLQIVIAGLIANATMEFDLVSVSILVQKPIFENLCQIVASIFNQQAQNDDLILRVATFLQHLTSVAKASQKEALSVLRTDPALKSGIKTVVVTTKDANIMSLLRETIQLAEMK</sequence>
<evidence type="ECO:0000256" key="2">
    <source>
        <dbReference type="ARBA" id="ARBA00022490"/>
    </source>
</evidence>
<dbReference type="EMBL" id="LXTC01000001">
    <property type="protein sequence ID" value="OBA23242.1"/>
    <property type="molecule type" value="Genomic_DNA"/>
</dbReference>
<protein>
    <recommendedName>
        <fullName evidence="3">UNC-45/Cro1/She4 central domain-containing protein</fullName>
    </recommendedName>
</protein>
<evidence type="ECO:0000259" key="3">
    <source>
        <dbReference type="Pfam" id="PF11701"/>
    </source>
</evidence>
<accession>A0A1A0HH87</accession>
<feature type="non-terminal residue" evidence="4">
    <location>
        <position position="629"/>
    </location>
</feature>
<gene>
    <name evidence="4" type="ORF">METBIDRAFT_15475</name>
</gene>
<dbReference type="Proteomes" id="UP000092555">
    <property type="component" value="Unassembled WGS sequence"/>
</dbReference>
<dbReference type="AlphaFoldDB" id="A0A1A0HH87"/>
<dbReference type="PANTHER" id="PTHR45994:SF1">
    <property type="entry name" value="FI21225P1"/>
    <property type="match status" value="1"/>
</dbReference>
<dbReference type="GO" id="GO:0005737">
    <property type="term" value="C:cytoplasm"/>
    <property type="evidence" value="ECO:0007669"/>
    <property type="project" value="UniProtKB-SubCell"/>
</dbReference>